<dbReference type="EMBL" id="JBANRG010000001">
    <property type="protein sequence ID" value="KAK7472445.1"/>
    <property type="molecule type" value="Genomic_DNA"/>
</dbReference>
<protein>
    <submittedName>
        <fullName evidence="2">Uncharacterized protein</fullName>
    </submittedName>
</protein>
<reference evidence="2 3" key="1">
    <citation type="submission" date="2024-01" db="EMBL/GenBank/DDBJ databases">
        <title>A draft genome for the cacao thread blight pathogen Marasmiellus scandens.</title>
        <authorList>
            <person name="Baruah I.K."/>
            <person name="Leung J."/>
            <person name="Bukari Y."/>
            <person name="Amoako-Attah I."/>
            <person name="Meinhardt L.W."/>
            <person name="Bailey B.A."/>
            <person name="Cohen S.P."/>
        </authorList>
    </citation>
    <scope>NUCLEOTIDE SEQUENCE [LARGE SCALE GENOMIC DNA]</scope>
    <source>
        <strain evidence="2 3">GH-19</strain>
    </source>
</reference>
<evidence type="ECO:0000313" key="2">
    <source>
        <dbReference type="EMBL" id="KAK7472445.1"/>
    </source>
</evidence>
<sequence length="261" mass="30141">MADSTKSPESTPGTAFTSFSSSTLSSPPPIVEVQHAQENIEVIQAGFNNLEGTFDRLIGQILHTGTFGSDPRVTSELREIHRELQEQDKKHTNGVHEIELVMKDFMDKGILEELQKQVNQEVDQDIDRLVEDEVAKHLEKLIPTEMQKNVQEKKEELEKIRRQLYNSESRRANSLLRNRDQHEQLHTIYKTDGTVSTLFPKTLQDLFDLDAKACHDLVKEYQLPEPLEKEKRDGNLNRFMVFCGVQYQKLQTRKSRSRQPA</sequence>
<evidence type="ECO:0000313" key="3">
    <source>
        <dbReference type="Proteomes" id="UP001498398"/>
    </source>
</evidence>
<feature type="compositionally biased region" description="Low complexity" evidence="1">
    <location>
        <begin position="10"/>
        <end position="25"/>
    </location>
</feature>
<feature type="region of interest" description="Disordered" evidence="1">
    <location>
        <begin position="1"/>
        <end position="28"/>
    </location>
</feature>
<organism evidence="2 3">
    <name type="scientific">Marasmiellus scandens</name>
    <dbReference type="NCBI Taxonomy" id="2682957"/>
    <lineage>
        <taxon>Eukaryota</taxon>
        <taxon>Fungi</taxon>
        <taxon>Dikarya</taxon>
        <taxon>Basidiomycota</taxon>
        <taxon>Agaricomycotina</taxon>
        <taxon>Agaricomycetes</taxon>
        <taxon>Agaricomycetidae</taxon>
        <taxon>Agaricales</taxon>
        <taxon>Marasmiineae</taxon>
        <taxon>Omphalotaceae</taxon>
        <taxon>Marasmiellus</taxon>
    </lineage>
</organism>
<dbReference type="Proteomes" id="UP001498398">
    <property type="component" value="Unassembled WGS sequence"/>
</dbReference>
<gene>
    <name evidence="2" type="ORF">VKT23_000560</name>
</gene>
<comment type="caution">
    <text evidence="2">The sequence shown here is derived from an EMBL/GenBank/DDBJ whole genome shotgun (WGS) entry which is preliminary data.</text>
</comment>
<accession>A0ABR1K7S8</accession>
<proteinExistence type="predicted"/>
<evidence type="ECO:0000256" key="1">
    <source>
        <dbReference type="SAM" id="MobiDB-lite"/>
    </source>
</evidence>
<keyword evidence="3" id="KW-1185">Reference proteome</keyword>
<name>A0ABR1K7S8_9AGAR</name>